<dbReference type="InterPro" id="IPR001810">
    <property type="entry name" value="F-box_dom"/>
</dbReference>
<dbReference type="EMBL" id="SDRB02001524">
    <property type="protein sequence ID" value="THG21166.1"/>
    <property type="molecule type" value="Genomic_DNA"/>
</dbReference>
<dbReference type="FunFam" id="1.20.1280.50:FF:000008">
    <property type="entry name" value="F-box only protein 6"/>
    <property type="match status" value="1"/>
</dbReference>
<organism evidence="4 5">
    <name type="scientific">Camellia sinensis var. sinensis</name>
    <name type="common">China tea</name>
    <dbReference type="NCBI Taxonomy" id="542762"/>
    <lineage>
        <taxon>Eukaryota</taxon>
        <taxon>Viridiplantae</taxon>
        <taxon>Streptophyta</taxon>
        <taxon>Embryophyta</taxon>
        <taxon>Tracheophyta</taxon>
        <taxon>Spermatophyta</taxon>
        <taxon>Magnoliopsida</taxon>
        <taxon>eudicotyledons</taxon>
        <taxon>Gunneridae</taxon>
        <taxon>Pentapetalae</taxon>
        <taxon>asterids</taxon>
        <taxon>Ericales</taxon>
        <taxon>Theaceae</taxon>
        <taxon>Camellia</taxon>
    </lineage>
</organism>
<dbReference type="InterPro" id="IPR006527">
    <property type="entry name" value="F-box-assoc_dom_typ1"/>
</dbReference>
<dbReference type="Pfam" id="PF00646">
    <property type="entry name" value="F-box"/>
    <property type="match status" value="1"/>
</dbReference>
<accession>A0A4S4EXL7</accession>
<dbReference type="PROSITE" id="PS50181">
    <property type="entry name" value="FBOX"/>
    <property type="match status" value="1"/>
</dbReference>
<gene>
    <name evidence="4" type="ORF">TEA_011500</name>
</gene>
<feature type="domain" description="F-box" evidence="3">
    <location>
        <begin position="1"/>
        <end position="46"/>
    </location>
</feature>
<dbReference type="InterPro" id="IPR036047">
    <property type="entry name" value="F-box-like_dom_sf"/>
</dbReference>
<dbReference type="CDD" id="cd22157">
    <property type="entry name" value="F-box_AtFBW1-like"/>
    <property type="match status" value="1"/>
</dbReference>
<proteinExistence type="predicted"/>
<dbReference type="PANTHER" id="PTHR31672">
    <property type="entry name" value="BNACNNG10540D PROTEIN"/>
    <property type="match status" value="1"/>
</dbReference>
<keyword evidence="2" id="KW-0677">Repeat</keyword>
<comment type="caution">
    <text evidence="4">The sequence shown here is derived from an EMBL/GenBank/DDBJ whole genome shotgun (WGS) entry which is preliminary data.</text>
</comment>
<keyword evidence="1" id="KW-0880">Kelch repeat</keyword>
<dbReference type="InterPro" id="IPR017451">
    <property type="entry name" value="F-box-assoc_interact_dom"/>
</dbReference>
<keyword evidence="5" id="KW-1185">Reference proteome</keyword>
<sequence length="394" mass="44190">MSDYIPDEVLIEILARLPVKSLLQFRSVCKSWNSLIANPSFITTHLNRTKSNTTLPQLLIIKYTSHIQNQEHCISCSDDQTFCDEFVDLENPFHRSGKSFKIVGSCNGLLCLSDYDVSGCALLWNPSIRRFLTLPESGYSVSDSNLRFVFGFGFDHRCNDYKVLKIGYLNDFKTGGSVLCKVELYTLSTHSWRPVCVVDFKFKFFINTSSAFVNGAVHWVAFDPAKKRGSGILIVAFDMGNEVFREISLPNYQTNGRLHTSTAVAVLGESLAVIDFESDLVPADLICNFHIWVMEEYGVIESWTKRYTVIGQHIFSNVLGFRRNGDVLIIQGGLPGELVSYDPQSHQIKYHGVYGNSFYVYTYIESLVALDAADGVWKSHGHPSSPNIVANQGA</sequence>
<evidence type="ECO:0000256" key="1">
    <source>
        <dbReference type="ARBA" id="ARBA00022441"/>
    </source>
</evidence>
<dbReference type="Gene3D" id="1.20.1280.50">
    <property type="match status" value="1"/>
</dbReference>
<protein>
    <recommendedName>
        <fullName evidence="3">F-box domain-containing protein</fullName>
    </recommendedName>
</protein>
<reference evidence="4 5" key="1">
    <citation type="journal article" date="2018" name="Proc. Natl. Acad. Sci. U.S.A.">
        <title>Draft genome sequence of Camellia sinensis var. sinensis provides insights into the evolution of the tea genome and tea quality.</title>
        <authorList>
            <person name="Wei C."/>
            <person name="Yang H."/>
            <person name="Wang S."/>
            <person name="Zhao J."/>
            <person name="Liu C."/>
            <person name="Gao L."/>
            <person name="Xia E."/>
            <person name="Lu Y."/>
            <person name="Tai Y."/>
            <person name="She G."/>
            <person name="Sun J."/>
            <person name="Cao H."/>
            <person name="Tong W."/>
            <person name="Gao Q."/>
            <person name="Li Y."/>
            <person name="Deng W."/>
            <person name="Jiang X."/>
            <person name="Wang W."/>
            <person name="Chen Q."/>
            <person name="Zhang S."/>
            <person name="Li H."/>
            <person name="Wu J."/>
            <person name="Wang P."/>
            <person name="Li P."/>
            <person name="Shi C."/>
            <person name="Zheng F."/>
            <person name="Jian J."/>
            <person name="Huang B."/>
            <person name="Shan D."/>
            <person name="Shi M."/>
            <person name="Fang C."/>
            <person name="Yue Y."/>
            <person name="Li F."/>
            <person name="Li D."/>
            <person name="Wei S."/>
            <person name="Han B."/>
            <person name="Jiang C."/>
            <person name="Yin Y."/>
            <person name="Xia T."/>
            <person name="Zhang Z."/>
            <person name="Bennetzen J.L."/>
            <person name="Zhao S."/>
            <person name="Wan X."/>
        </authorList>
    </citation>
    <scope>NUCLEOTIDE SEQUENCE [LARGE SCALE GENOMIC DNA]</scope>
    <source>
        <strain evidence="5">cv. Shuchazao</strain>
        <tissue evidence="4">Leaf</tissue>
    </source>
</reference>
<dbReference type="PANTHER" id="PTHR31672:SF10">
    <property type="entry name" value="F-BOX DOMAIN-CONTAINING PROTEIN"/>
    <property type="match status" value="1"/>
</dbReference>
<dbReference type="SUPFAM" id="SSF81383">
    <property type="entry name" value="F-box domain"/>
    <property type="match status" value="1"/>
</dbReference>
<evidence type="ECO:0000313" key="5">
    <source>
        <dbReference type="Proteomes" id="UP000306102"/>
    </source>
</evidence>
<dbReference type="InterPro" id="IPR050796">
    <property type="entry name" value="SCF_F-box_component"/>
</dbReference>
<name>A0A4S4EXL7_CAMSN</name>
<evidence type="ECO:0000313" key="4">
    <source>
        <dbReference type="EMBL" id="THG21166.1"/>
    </source>
</evidence>
<dbReference type="AlphaFoldDB" id="A0A4S4EXL7"/>
<dbReference type="SMART" id="SM00256">
    <property type="entry name" value="FBOX"/>
    <property type="match status" value="1"/>
</dbReference>
<evidence type="ECO:0000259" key="3">
    <source>
        <dbReference type="PROSITE" id="PS50181"/>
    </source>
</evidence>
<dbReference type="Proteomes" id="UP000306102">
    <property type="component" value="Unassembled WGS sequence"/>
</dbReference>
<dbReference type="Pfam" id="PF07734">
    <property type="entry name" value="FBA_1"/>
    <property type="match status" value="1"/>
</dbReference>
<dbReference type="NCBIfam" id="TIGR01640">
    <property type="entry name" value="F_box_assoc_1"/>
    <property type="match status" value="1"/>
</dbReference>
<evidence type="ECO:0000256" key="2">
    <source>
        <dbReference type="ARBA" id="ARBA00022737"/>
    </source>
</evidence>